<sequence>MVATGIDIVVLGPVELSGVDLGPRRQRFVFGVLALQANRVVPVRRLTTLIWPDGGPRTAVHAVRVAVSRLRAALKDAGRGDVRIATRGDGYVLLADPACIDAGRFLAQLELARGCDDPRERITVLEAALALWTGAPLAGTAVPEIRELEHARLAARRDLIDARLAAGEGARLVPELTRLTAEHPYDEQVHGWLMLALYRAGRQADALAVYRRLRQALDLDLGIEPGQPLRDLERAILRQDPALDPHPPPASGPTAEPATEPTTGPVPAQLPPALPAFVGRAGELADLDAALTPSTTGVLVVSGTAGVGKTTLAVQWAHRVADRFPDGRLYVNLRGFDPAGTPLDPAAAVRGFLDAFAVPADRVPPTLEAQTALYRSLLADRRVLVVLDNARSAEQVRPLLPGGTRCLTVVTSRSRLAPLVAAEGATPVTLDLLTDPEARELLGRRVGRRRVDAEPVAAGEIVARCAGLPLALAVVGARVVTRPRFTLADVAGELRRPVDGLDALRAGDAHTDVRSVLSWSYRTLSTAAARLFRLLGRHPGPDVTVAAAASLAGVPAGRVREPLDELTGAHLLTEHAPGRYVTHDLLRAIAAERCDRVDPPAERTAASHRALDHYLRTAHAAAVALDPHRDAIALAPPLPGVTPEPVDDHLRALAWFDAERAVLLSAVDHAAANGFDAHVCQLAWALADVLERRGRWPEFAATQRAALAAARRAGDVGEQARAHRTLSRAYLRLRRLPDAHRHLGHAADLSRSLGDTAGQAHAHLNLAELSARQGAERDALDHARRARDLFRTAGHRSGLGLALNAVGWFHARVGEYPQALDACTGALALMRDLGDRAGQAATWDSLGYAHLHAGNRGRAVTCYRRAVALYHLLGDRYEEATSLANLGDAFAGRHASADRAADAWTRALAILDELGHPDADGVRSRLRRDYPSPARP</sequence>
<evidence type="ECO:0000256" key="3">
    <source>
        <dbReference type="ARBA" id="ARBA00023015"/>
    </source>
</evidence>
<dbReference type="Gene3D" id="1.10.8.430">
    <property type="entry name" value="Helical domain of apoptotic protease-activating factors"/>
    <property type="match status" value="1"/>
</dbReference>
<organism evidence="9 10">
    <name type="scientific">Virgisporangium aurantiacum</name>
    <dbReference type="NCBI Taxonomy" id="175570"/>
    <lineage>
        <taxon>Bacteria</taxon>
        <taxon>Bacillati</taxon>
        <taxon>Actinomycetota</taxon>
        <taxon>Actinomycetes</taxon>
        <taxon>Micromonosporales</taxon>
        <taxon>Micromonosporaceae</taxon>
        <taxon>Virgisporangium</taxon>
    </lineage>
</organism>
<keyword evidence="10" id="KW-1185">Reference proteome</keyword>
<dbReference type="SMART" id="SM00862">
    <property type="entry name" value="Trans_reg_C"/>
    <property type="match status" value="1"/>
</dbReference>
<accession>A0A8J4E178</accession>
<dbReference type="Pfam" id="PF03704">
    <property type="entry name" value="BTAD"/>
    <property type="match status" value="1"/>
</dbReference>
<dbReference type="SMART" id="SM01043">
    <property type="entry name" value="BTAD"/>
    <property type="match status" value="1"/>
</dbReference>
<dbReference type="Proteomes" id="UP000612585">
    <property type="component" value="Unassembled WGS sequence"/>
</dbReference>
<dbReference type="InterPro" id="IPR001867">
    <property type="entry name" value="OmpR/PhoB-type_DNA-bd"/>
</dbReference>
<dbReference type="GO" id="GO:0043531">
    <property type="term" value="F:ADP binding"/>
    <property type="evidence" value="ECO:0007669"/>
    <property type="project" value="InterPro"/>
</dbReference>
<comment type="caution">
    <text evidence="9">The sequence shown here is derived from an EMBL/GenBank/DDBJ whole genome shotgun (WGS) entry which is preliminary data.</text>
</comment>
<dbReference type="InterPro" id="IPR005158">
    <property type="entry name" value="BTAD"/>
</dbReference>
<dbReference type="InterPro" id="IPR042197">
    <property type="entry name" value="Apaf_helical"/>
</dbReference>
<feature type="domain" description="OmpR/PhoB-type" evidence="8">
    <location>
        <begin position="1"/>
        <end position="95"/>
    </location>
</feature>
<dbReference type="EMBL" id="BOPG01000032">
    <property type="protein sequence ID" value="GIJ57478.1"/>
    <property type="molecule type" value="Genomic_DNA"/>
</dbReference>
<keyword evidence="5" id="KW-0804">Transcription</keyword>
<reference evidence="9" key="1">
    <citation type="submission" date="2021-01" db="EMBL/GenBank/DDBJ databases">
        <title>Whole genome shotgun sequence of Virgisporangium aurantiacum NBRC 16421.</title>
        <authorList>
            <person name="Komaki H."/>
            <person name="Tamura T."/>
        </authorList>
    </citation>
    <scope>NUCLEOTIDE SEQUENCE</scope>
    <source>
        <strain evidence="9">NBRC 16421</strain>
    </source>
</reference>
<dbReference type="PROSITE" id="PS51755">
    <property type="entry name" value="OMPR_PHOB"/>
    <property type="match status" value="1"/>
</dbReference>
<keyword evidence="4 6" id="KW-0238">DNA-binding</keyword>
<evidence type="ECO:0000313" key="9">
    <source>
        <dbReference type="EMBL" id="GIJ57478.1"/>
    </source>
</evidence>
<dbReference type="SUPFAM" id="SSF52540">
    <property type="entry name" value="P-loop containing nucleoside triphosphate hydrolases"/>
    <property type="match status" value="1"/>
</dbReference>
<dbReference type="Gene3D" id="3.40.50.300">
    <property type="entry name" value="P-loop containing nucleotide triphosphate hydrolases"/>
    <property type="match status" value="1"/>
</dbReference>
<name>A0A8J4E178_9ACTN</name>
<feature type="region of interest" description="Disordered" evidence="7">
    <location>
        <begin position="240"/>
        <end position="270"/>
    </location>
</feature>
<feature type="compositionally biased region" description="Low complexity" evidence="7">
    <location>
        <begin position="252"/>
        <end position="267"/>
    </location>
</feature>
<dbReference type="Pfam" id="PF00486">
    <property type="entry name" value="Trans_reg_C"/>
    <property type="match status" value="1"/>
</dbReference>
<dbReference type="SUPFAM" id="SSF46894">
    <property type="entry name" value="C-terminal effector domain of the bipartite response regulators"/>
    <property type="match status" value="1"/>
</dbReference>
<evidence type="ECO:0000256" key="2">
    <source>
        <dbReference type="ARBA" id="ARBA00022737"/>
    </source>
</evidence>
<dbReference type="PANTHER" id="PTHR35807">
    <property type="entry name" value="TRANSCRIPTIONAL REGULATOR REDD-RELATED"/>
    <property type="match status" value="1"/>
</dbReference>
<dbReference type="GO" id="GO:0000160">
    <property type="term" value="P:phosphorelay signal transduction system"/>
    <property type="evidence" value="ECO:0007669"/>
    <property type="project" value="InterPro"/>
</dbReference>
<dbReference type="PRINTS" id="PR00364">
    <property type="entry name" value="DISEASERSIST"/>
</dbReference>
<keyword evidence="3" id="KW-0805">Transcription regulation</keyword>
<dbReference type="CDD" id="cd15831">
    <property type="entry name" value="BTAD"/>
    <property type="match status" value="1"/>
</dbReference>
<evidence type="ECO:0000256" key="1">
    <source>
        <dbReference type="ARBA" id="ARBA00005820"/>
    </source>
</evidence>
<dbReference type="PANTHER" id="PTHR35807:SF1">
    <property type="entry name" value="TRANSCRIPTIONAL REGULATOR REDD"/>
    <property type="match status" value="1"/>
</dbReference>
<dbReference type="Pfam" id="PF13424">
    <property type="entry name" value="TPR_12"/>
    <property type="match status" value="1"/>
</dbReference>
<proteinExistence type="inferred from homology"/>
<dbReference type="InterPro" id="IPR002182">
    <property type="entry name" value="NB-ARC"/>
</dbReference>
<dbReference type="InterPro" id="IPR027417">
    <property type="entry name" value="P-loop_NTPase"/>
</dbReference>
<dbReference type="RefSeq" id="WP_239151828.1">
    <property type="nucleotide sequence ID" value="NZ_BOPG01000032.1"/>
</dbReference>
<dbReference type="InterPro" id="IPR016032">
    <property type="entry name" value="Sig_transdc_resp-reg_C-effctor"/>
</dbReference>
<dbReference type="SMART" id="SM00028">
    <property type="entry name" value="TPR"/>
    <property type="match status" value="4"/>
</dbReference>
<dbReference type="InterPro" id="IPR051677">
    <property type="entry name" value="AfsR-DnrI-RedD_regulator"/>
</dbReference>
<evidence type="ECO:0000256" key="4">
    <source>
        <dbReference type="ARBA" id="ARBA00023125"/>
    </source>
</evidence>
<dbReference type="AlphaFoldDB" id="A0A8J4E178"/>
<evidence type="ECO:0000256" key="7">
    <source>
        <dbReference type="SAM" id="MobiDB-lite"/>
    </source>
</evidence>
<dbReference type="InterPro" id="IPR019734">
    <property type="entry name" value="TPR_rpt"/>
</dbReference>
<dbReference type="GO" id="GO:0003677">
    <property type="term" value="F:DNA binding"/>
    <property type="evidence" value="ECO:0007669"/>
    <property type="project" value="UniProtKB-UniRule"/>
</dbReference>
<evidence type="ECO:0000256" key="6">
    <source>
        <dbReference type="PROSITE-ProRule" id="PRU01091"/>
    </source>
</evidence>
<dbReference type="InterPro" id="IPR011990">
    <property type="entry name" value="TPR-like_helical_dom_sf"/>
</dbReference>
<dbReference type="Gene3D" id="1.10.10.10">
    <property type="entry name" value="Winged helix-like DNA-binding domain superfamily/Winged helix DNA-binding domain"/>
    <property type="match status" value="1"/>
</dbReference>
<evidence type="ECO:0000313" key="10">
    <source>
        <dbReference type="Proteomes" id="UP000612585"/>
    </source>
</evidence>
<dbReference type="Pfam" id="PF00931">
    <property type="entry name" value="NB-ARC"/>
    <property type="match status" value="1"/>
</dbReference>
<keyword evidence="2" id="KW-0677">Repeat</keyword>
<dbReference type="SUPFAM" id="SSF48452">
    <property type="entry name" value="TPR-like"/>
    <property type="match status" value="3"/>
</dbReference>
<protein>
    <submittedName>
        <fullName evidence="9">SARP family transcriptional regulator</fullName>
    </submittedName>
</protein>
<dbReference type="GO" id="GO:0006355">
    <property type="term" value="P:regulation of DNA-templated transcription"/>
    <property type="evidence" value="ECO:0007669"/>
    <property type="project" value="InterPro"/>
</dbReference>
<gene>
    <name evidence="9" type="ORF">Vau01_049940</name>
</gene>
<evidence type="ECO:0000259" key="8">
    <source>
        <dbReference type="PROSITE" id="PS51755"/>
    </source>
</evidence>
<dbReference type="InterPro" id="IPR036388">
    <property type="entry name" value="WH-like_DNA-bd_sf"/>
</dbReference>
<evidence type="ECO:0000256" key="5">
    <source>
        <dbReference type="ARBA" id="ARBA00023163"/>
    </source>
</evidence>
<comment type="similarity">
    <text evidence="1">Belongs to the AfsR/DnrI/RedD regulatory family.</text>
</comment>
<dbReference type="Gene3D" id="1.25.40.10">
    <property type="entry name" value="Tetratricopeptide repeat domain"/>
    <property type="match status" value="2"/>
</dbReference>
<feature type="DNA-binding region" description="OmpR/PhoB-type" evidence="6">
    <location>
        <begin position="1"/>
        <end position="95"/>
    </location>
</feature>